<dbReference type="AlphaFoldDB" id="L1ISM0"/>
<dbReference type="HOGENOM" id="CLU_377029_0_0_1"/>
<dbReference type="EMBL" id="JH993045">
    <property type="protein sequence ID" value="EKX38810.1"/>
    <property type="molecule type" value="Genomic_DNA"/>
</dbReference>
<dbReference type="GO" id="GO:0008270">
    <property type="term" value="F:zinc ion binding"/>
    <property type="evidence" value="ECO:0007669"/>
    <property type="project" value="InterPro"/>
</dbReference>
<dbReference type="Pfam" id="PF00172">
    <property type="entry name" value="Zn_clus"/>
    <property type="match status" value="1"/>
</dbReference>
<dbReference type="RefSeq" id="XP_005825790.1">
    <property type="nucleotide sequence ID" value="XM_005825733.1"/>
</dbReference>
<evidence type="ECO:0000313" key="3">
    <source>
        <dbReference type="EMBL" id="EKX38810.1"/>
    </source>
</evidence>
<keyword evidence="5" id="KW-1185">Reference proteome</keyword>
<name>L1ISM0_GUITC</name>
<dbReference type="SMART" id="SM00066">
    <property type="entry name" value="GAL4"/>
    <property type="match status" value="1"/>
</dbReference>
<dbReference type="KEGG" id="gtt:GUITHDRAFT_115137"/>
<dbReference type="CDD" id="cd00067">
    <property type="entry name" value="GAL4"/>
    <property type="match status" value="1"/>
</dbReference>
<reference evidence="4" key="3">
    <citation type="submission" date="2015-06" db="UniProtKB">
        <authorList>
            <consortium name="EnsemblProtists"/>
        </authorList>
    </citation>
    <scope>IDENTIFICATION</scope>
</reference>
<protein>
    <recommendedName>
        <fullName evidence="2">Zn(2)-C6 fungal-type domain-containing protein</fullName>
    </recommendedName>
</protein>
<feature type="region of interest" description="Disordered" evidence="1">
    <location>
        <begin position="176"/>
        <end position="208"/>
    </location>
</feature>
<feature type="domain" description="Zn(2)-C6 fungal-type" evidence="2">
    <location>
        <begin position="371"/>
        <end position="400"/>
    </location>
</feature>
<evidence type="ECO:0000256" key="1">
    <source>
        <dbReference type="SAM" id="MobiDB-lite"/>
    </source>
</evidence>
<dbReference type="PaxDb" id="55529-EKX38810"/>
<dbReference type="Proteomes" id="UP000011087">
    <property type="component" value="Unassembled WGS sequence"/>
</dbReference>
<dbReference type="PROSITE" id="PS00463">
    <property type="entry name" value="ZN2_CY6_FUNGAL_1"/>
    <property type="match status" value="1"/>
</dbReference>
<accession>L1ISM0</accession>
<dbReference type="SUPFAM" id="SSF57701">
    <property type="entry name" value="Zn2/Cys6 DNA-binding domain"/>
    <property type="match status" value="1"/>
</dbReference>
<dbReference type="InterPro" id="IPR001138">
    <property type="entry name" value="Zn2Cys6_DnaBD"/>
</dbReference>
<evidence type="ECO:0000313" key="5">
    <source>
        <dbReference type="Proteomes" id="UP000011087"/>
    </source>
</evidence>
<reference evidence="5" key="2">
    <citation type="submission" date="2012-11" db="EMBL/GenBank/DDBJ databases">
        <authorList>
            <person name="Kuo A."/>
            <person name="Curtis B.A."/>
            <person name="Tanifuji G."/>
            <person name="Burki F."/>
            <person name="Gruber A."/>
            <person name="Irimia M."/>
            <person name="Maruyama S."/>
            <person name="Arias M.C."/>
            <person name="Ball S.G."/>
            <person name="Gile G.H."/>
            <person name="Hirakawa Y."/>
            <person name="Hopkins J.F."/>
            <person name="Rensing S.A."/>
            <person name="Schmutz J."/>
            <person name="Symeonidi A."/>
            <person name="Elias M."/>
            <person name="Eveleigh R.J."/>
            <person name="Herman E.K."/>
            <person name="Klute M.J."/>
            <person name="Nakayama T."/>
            <person name="Obornik M."/>
            <person name="Reyes-Prieto A."/>
            <person name="Armbrust E.V."/>
            <person name="Aves S.J."/>
            <person name="Beiko R.G."/>
            <person name="Coutinho P."/>
            <person name="Dacks J.B."/>
            <person name="Durnford D.G."/>
            <person name="Fast N.M."/>
            <person name="Green B.R."/>
            <person name="Grisdale C."/>
            <person name="Hempe F."/>
            <person name="Henrissat B."/>
            <person name="Hoppner M.P."/>
            <person name="Ishida K.-I."/>
            <person name="Kim E."/>
            <person name="Koreny L."/>
            <person name="Kroth P.G."/>
            <person name="Liu Y."/>
            <person name="Malik S.-B."/>
            <person name="Maier U.G."/>
            <person name="McRose D."/>
            <person name="Mock T."/>
            <person name="Neilson J.A."/>
            <person name="Onodera N.T."/>
            <person name="Poole A.M."/>
            <person name="Pritham E.J."/>
            <person name="Richards T.A."/>
            <person name="Rocap G."/>
            <person name="Roy S.W."/>
            <person name="Sarai C."/>
            <person name="Schaack S."/>
            <person name="Shirato S."/>
            <person name="Slamovits C.H."/>
            <person name="Spencer D.F."/>
            <person name="Suzuki S."/>
            <person name="Worden A.Z."/>
            <person name="Zauner S."/>
            <person name="Barry K."/>
            <person name="Bell C."/>
            <person name="Bharti A.K."/>
            <person name="Crow J.A."/>
            <person name="Grimwood J."/>
            <person name="Kramer R."/>
            <person name="Lindquist E."/>
            <person name="Lucas S."/>
            <person name="Salamov A."/>
            <person name="McFadden G.I."/>
            <person name="Lane C.E."/>
            <person name="Keeling P.J."/>
            <person name="Gray M.W."/>
            <person name="Grigoriev I.V."/>
            <person name="Archibald J.M."/>
        </authorList>
    </citation>
    <scope>NUCLEOTIDE SEQUENCE</scope>
    <source>
        <strain evidence="5">CCMP2712</strain>
    </source>
</reference>
<dbReference type="EnsemblProtists" id="EKX38810">
    <property type="protein sequence ID" value="EKX38810"/>
    <property type="gene ID" value="GUITHDRAFT_115137"/>
</dbReference>
<dbReference type="GO" id="GO:0000981">
    <property type="term" value="F:DNA-binding transcription factor activity, RNA polymerase II-specific"/>
    <property type="evidence" value="ECO:0007669"/>
    <property type="project" value="InterPro"/>
</dbReference>
<dbReference type="InterPro" id="IPR036864">
    <property type="entry name" value="Zn2-C6_fun-type_DNA-bd_sf"/>
</dbReference>
<dbReference type="GeneID" id="17295499"/>
<gene>
    <name evidence="3" type="ORF">GUITHDRAFT_115137</name>
</gene>
<dbReference type="Gene3D" id="4.10.240.10">
    <property type="entry name" value="Zn(2)-C6 fungal-type DNA-binding domain"/>
    <property type="match status" value="1"/>
</dbReference>
<feature type="compositionally biased region" description="Low complexity" evidence="1">
    <location>
        <begin position="178"/>
        <end position="208"/>
    </location>
</feature>
<proteinExistence type="predicted"/>
<reference evidence="3 5" key="1">
    <citation type="journal article" date="2012" name="Nature">
        <title>Algal genomes reveal evolutionary mosaicism and the fate of nucleomorphs.</title>
        <authorList>
            <consortium name="DOE Joint Genome Institute"/>
            <person name="Curtis B.A."/>
            <person name="Tanifuji G."/>
            <person name="Burki F."/>
            <person name="Gruber A."/>
            <person name="Irimia M."/>
            <person name="Maruyama S."/>
            <person name="Arias M.C."/>
            <person name="Ball S.G."/>
            <person name="Gile G.H."/>
            <person name="Hirakawa Y."/>
            <person name="Hopkins J.F."/>
            <person name="Kuo A."/>
            <person name="Rensing S.A."/>
            <person name="Schmutz J."/>
            <person name="Symeonidi A."/>
            <person name="Elias M."/>
            <person name="Eveleigh R.J."/>
            <person name="Herman E.K."/>
            <person name="Klute M.J."/>
            <person name="Nakayama T."/>
            <person name="Obornik M."/>
            <person name="Reyes-Prieto A."/>
            <person name="Armbrust E.V."/>
            <person name="Aves S.J."/>
            <person name="Beiko R.G."/>
            <person name="Coutinho P."/>
            <person name="Dacks J.B."/>
            <person name="Durnford D.G."/>
            <person name="Fast N.M."/>
            <person name="Green B.R."/>
            <person name="Grisdale C.J."/>
            <person name="Hempel F."/>
            <person name="Henrissat B."/>
            <person name="Hoppner M.P."/>
            <person name="Ishida K."/>
            <person name="Kim E."/>
            <person name="Koreny L."/>
            <person name="Kroth P.G."/>
            <person name="Liu Y."/>
            <person name="Malik S.B."/>
            <person name="Maier U.G."/>
            <person name="McRose D."/>
            <person name="Mock T."/>
            <person name="Neilson J.A."/>
            <person name="Onodera N.T."/>
            <person name="Poole A.M."/>
            <person name="Pritham E.J."/>
            <person name="Richards T.A."/>
            <person name="Rocap G."/>
            <person name="Roy S.W."/>
            <person name="Sarai C."/>
            <person name="Schaack S."/>
            <person name="Shirato S."/>
            <person name="Slamovits C.H."/>
            <person name="Spencer D.F."/>
            <person name="Suzuki S."/>
            <person name="Worden A.Z."/>
            <person name="Zauner S."/>
            <person name="Barry K."/>
            <person name="Bell C."/>
            <person name="Bharti A.K."/>
            <person name="Crow J.A."/>
            <person name="Grimwood J."/>
            <person name="Kramer R."/>
            <person name="Lindquist E."/>
            <person name="Lucas S."/>
            <person name="Salamov A."/>
            <person name="McFadden G.I."/>
            <person name="Lane C.E."/>
            <person name="Keeling P.J."/>
            <person name="Gray M.W."/>
            <person name="Grigoriev I.V."/>
            <person name="Archibald J.M."/>
        </authorList>
    </citation>
    <scope>NUCLEOTIDE SEQUENCE</scope>
    <source>
        <strain evidence="3 5">CCMP2712</strain>
    </source>
</reference>
<evidence type="ECO:0000313" key="4">
    <source>
        <dbReference type="EnsemblProtists" id="EKX38810"/>
    </source>
</evidence>
<sequence length="736" mass="80818">MPTNNATAFEVSSQNASDPVQHGLYGAPYQFGANYPFPQQVPTTQFVPGQITADEDPSPQPMNQPFANDQYFSSSSSVAVPAPTYTPAIFEPGPLPFAVPDGNNVPNSSSQFHFDHVSEPPHSSALTTFSISANDNASSYTKTSYVGASEIARPVDCRSSPSSDWLSSCTEESFERQSTPSSLMQGSQSSASISSCSGSGSSLNAPPSASPLSVSPFHACQELNQVGLSSIFTPVANENEDGFQGLDQQCVENYGHSDQFFTGTNPALRFSTSLESGAPNTFEACLIKHSAVSNGHFSNAAQMVEYGDVTYHQTVGYPVGVRGLENSWNNLNVLHESAMQPHSNFDLLLGPPPTLTSSKARTRPSRLTNGACSECRRKKQRCNGLLPCGNCLLRGVGSKCDAKVNGNVSFLTPESIECPLSLDCSMTFEDAKSPDFQALLQASTVIGINPMMMKRSWEFGCHSSTLLKLFKNLPNDLLKVLNDGISDLSFLVRLQSTRANNKLLTQSSAKPGDLEESSQDIYNSFQSRFGHDRWIAFETNKSTGDRAGCRFGPTLSHLFGLHHEEFKCRFLRNEVDLPWSELDYLTILLDICSSCTSKNTVRYWPIIGRVGGKVDGMIVKVTTIRDFDEWGRLERVIFVYDFAQEDEFNEDMRSRPSLWPCHKGGSKSDFQSMLKSHRKDVHVMGKISQLRRSLEGSRRLDFAKEKALTVLTPIMRACQVARQSVPGIEWSESSNQ</sequence>
<evidence type="ECO:0000259" key="2">
    <source>
        <dbReference type="PROSITE" id="PS50048"/>
    </source>
</evidence>
<dbReference type="PROSITE" id="PS50048">
    <property type="entry name" value="ZN2_CY6_FUNGAL_2"/>
    <property type="match status" value="1"/>
</dbReference>
<organism evidence="3">
    <name type="scientific">Guillardia theta (strain CCMP2712)</name>
    <name type="common">Cryptophyte</name>
    <dbReference type="NCBI Taxonomy" id="905079"/>
    <lineage>
        <taxon>Eukaryota</taxon>
        <taxon>Cryptophyceae</taxon>
        <taxon>Pyrenomonadales</taxon>
        <taxon>Geminigeraceae</taxon>
        <taxon>Guillardia</taxon>
    </lineage>
</organism>